<dbReference type="AlphaFoldDB" id="A0A821JYB7"/>
<proteinExistence type="predicted"/>
<dbReference type="EMBL" id="CAJOBP010037459">
    <property type="protein sequence ID" value="CAF4726882.1"/>
    <property type="molecule type" value="Genomic_DNA"/>
</dbReference>
<keyword evidence="2" id="KW-1185">Reference proteome</keyword>
<sequence length="101" mass="11924">CSNNDVLHHMKRSFELSNILMKNLKKIKTLKILTDDDNQGVFTYKRICSGDVSDEPLPKTMVIFRFQTTDVPNLHICKSDRLLKLFLRIKLEKINIWYNIN</sequence>
<accession>A0A821JYB7</accession>
<dbReference type="Proteomes" id="UP000663873">
    <property type="component" value="Unassembled WGS sequence"/>
</dbReference>
<feature type="non-terminal residue" evidence="1">
    <location>
        <position position="1"/>
    </location>
</feature>
<comment type="caution">
    <text evidence="1">The sequence shown here is derived from an EMBL/GenBank/DDBJ whole genome shotgun (WGS) entry which is preliminary data.</text>
</comment>
<organism evidence="1 2">
    <name type="scientific">Rotaria socialis</name>
    <dbReference type="NCBI Taxonomy" id="392032"/>
    <lineage>
        <taxon>Eukaryota</taxon>
        <taxon>Metazoa</taxon>
        <taxon>Spiralia</taxon>
        <taxon>Gnathifera</taxon>
        <taxon>Rotifera</taxon>
        <taxon>Eurotatoria</taxon>
        <taxon>Bdelloidea</taxon>
        <taxon>Philodinida</taxon>
        <taxon>Philodinidae</taxon>
        <taxon>Rotaria</taxon>
    </lineage>
</organism>
<protein>
    <submittedName>
        <fullName evidence="1">Uncharacterized protein</fullName>
    </submittedName>
</protein>
<reference evidence="1" key="1">
    <citation type="submission" date="2021-02" db="EMBL/GenBank/DDBJ databases">
        <authorList>
            <person name="Nowell W R."/>
        </authorList>
    </citation>
    <scope>NUCLEOTIDE SEQUENCE</scope>
</reference>
<evidence type="ECO:0000313" key="2">
    <source>
        <dbReference type="Proteomes" id="UP000663873"/>
    </source>
</evidence>
<name>A0A821JYB7_9BILA</name>
<gene>
    <name evidence="1" type="ORF">UJA718_LOCUS37557</name>
</gene>
<evidence type="ECO:0000313" key="1">
    <source>
        <dbReference type="EMBL" id="CAF4726882.1"/>
    </source>
</evidence>